<accession>A0A963Z4P7</accession>
<dbReference type="RefSeq" id="WP_227309475.1">
    <property type="nucleotide sequence ID" value="NZ_JAESVA010000009.1"/>
</dbReference>
<evidence type="ECO:0000259" key="7">
    <source>
        <dbReference type="Pfam" id="PF02608"/>
    </source>
</evidence>
<dbReference type="Gene3D" id="3.40.50.2300">
    <property type="match status" value="2"/>
</dbReference>
<keyword evidence="6" id="KW-0812">Transmembrane</keyword>
<keyword evidence="4 6" id="KW-0472">Membrane</keyword>
<organism evidence="8 9">
    <name type="scientific">Acidisoma cellulosilyticum</name>
    <dbReference type="NCBI Taxonomy" id="2802395"/>
    <lineage>
        <taxon>Bacteria</taxon>
        <taxon>Pseudomonadati</taxon>
        <taxon>Pseudomonadota</taxon>
        <taxon>Alphaproteobacteria</taxon>
        <taxon>Acetobacterales</taxon>
        <taxon>Acidocellaceae</taxon>
        <taxon>Acidisoma</taxon>
    </lineage>
</organism>
<feature type="domain" description="ABC transporter substrate-binding protein PnrA-like" evidence="7">
    <location>
        <begin position="82"/>
        <end position="316"/>
    </location>
</feature>
<dbReference type="EMBL" id="JAESVA010000009">
    <property type="protein sequence ID" value="MCB8882820.1"/>
    <property type="molecule type" value="Genomic_DNA"/>
</dbReference>
<evidence type="ECO:0000313" key="9">
    <source>
        <dbReference type="Proteomes" id="UP000721844"/>
    </source>
</evidence>
<dbReference type="InterPro" id="IPR050957">
    <property type="entry name" value="BMP_lipoprotein"/>
</dbReference>
<dbReference type="PROSITE" id="PS51318">
    <property type="entry name" value="TAT"/>
    <property type="match status" value="1"/>
</dbReference>
<reference evidence="8 9" key="1">
    <citation type="journal article" date="2021" name="Microorganisms">
        <title>Acidisoma silvae sp. nov. and Acidisomacellulosilytica sp. nov., Two Acidophilic Bacteria Isolated from Decaying Wood, Hydrolyzing Cellulose and Producing Poly-3-hydroxybutyrate.</title>
        <authorList>
            <person name="Mieszkin S."/>
            <person name="Pouder E."/>
            <person name="Uroz S."/>
            <person name="Simon-Colin C."/>
            <person name="Alain K."/>
        </authorList>
    </citation>
    <scope>NUCLEOTIDE SEQUENCE [LARGE SCALE GENOMIC DNA]</scope>
    <source>
        <strain evidence="8 9">HW T5.17</strain>
    </source>
</reference>
<proteinExistence type="predicted"/>
<evidence type="ECO:0000256" key="2">
    <source>
        <dbReference type="ARBA" id="ARBA00022475"/>
    </source>
</evidence>
<keyword evidence="6" id="KW-1133">Transmembrane helix</keyword>
<evidence type="ECO:0000256" key="3">
    <source>
        <dbReference type="ARBA" id="ARBA00022729"/>
    </source>
</evidence>
<evidence type="ECO:0000256" key="6">
    <source>
        <dbReference type="SAM" id="Phobius"/>
    </source>
</evidence>
<comment type="subcellular location">
    <subcellularLocation>
        <location evidence="1">Cell membrane</location>
    </subcellularLocation>
</comment>
<sequence length="356" mass="37119">MSERVKDLHKLAVTEQPSRRNILAWGGLLSATAATLPLFGGQAFAAGKLVALVHTQAAGDNGPIDDMIAHLKALGKQDHFPIRTIYASDPSTYQSILSTLAGAGAAVIVTTFNEMADPIKAVAPGYPGTKFIQLYADPFKPVIPNVRTVEYQAHYGMFLAGIFGAGVSQSHRLGYIGGMSLPGLNADLNAMKAGADSVSHTVTVKGAFAGSFQDPTKGREIANQLFSTGIDFIQTDGAATDAGVIRAAGEGSNRIVSAVFRTQFKLGPKTVASSVLVNFGQSLTDQVSAAVSGKFMAGHYVSTLADGIIDFVPSDLFMQNGPPAYVHAAKAAWPAVNAAKAAIIAGTLKVPFNTQL</sequence>
<feature type="transmembrane region" description="Helical" evidence="6">
    <location>
        <begin position="21"/>
        <end position="40"/>
    </location>
</feature>
<dbReference type="InterPro" id="IPR003760">
    <property type="entry name" value="PnrA-like"/>
</dbReference>
<evidence type="ECO:0000256" key="1">
    <source>
        <dbReference type="ARBA" id="ARBA00004236"/>
    </source>
</evidence>
<dbReference type="Pfam" id="PF02608">
    <property type="entry name" value="Bmp"/>
    <property type="match status" value="1"/>
</dbReference>
<keyword evidence="5" id="KW-0449">Lipoprotein</keyword>
<evidence type="ECO:0000256" key="4">
    <source>
        <dbReference type="ARBA" id="ARBA00023136"/>
    </source>
</evidence>
<dbReference type="Proteomes" id="UP000721844">
    <property type="component" value="Unassembled WGS sequence"/>
</dbReference>
<keyword evidence="3" id="KW-0732">Signal</keyword>
<comment type="caution">
    <text evidence="8">The sequence shown here is derived from an EMBL/GenBank/DDBJ whole genome shotgun (WGS) entry which is preliminary data.</text>
</comment>
<evidence type="ECO:0000313" key="8">
    <source>
        <dbReference type="EMBL" id="MCB8882820.1"/>
    </source>
</evidence>
<dbReference type="PANTHER" id="PTHR34296:SF2">
    <property type="entry name" value="ABC TRANSPORTER GUANOSINE-BINDING PROTEIN NUPN"/>
    <property type="match status" value="1"/>
</dbReference>
<keyword evidence="2" id="KW-1003">Cell membrane</keyword>
<dbReference type="InterPro" id="IPR006311">
    <property type="entry name" value="TAT_signal"/>
</dbReference>
<dbReference type="AlphaFoldDB" id="A0A963Z4P7"/>
<dbReference type="GO" id="GO:0005886">
    <property type="term" value="C:plasma membrane"/>
    <property type="evidence" value="ECO:0007669"/>
    <property type="project" value="UniProtKB-SubCell"/>
</dbReference>
<name>A0A963Z4P7_9PROT</name>
<keyword evidence="9" id="KW-1185">Reference proteome</keyword>
<gene>
    <name evidence="8" type="ORF">ACELLULO517_21420</name>
</gene>
<dbReference type="PANTHER" id="PTHR34296">
    <property type="entry name" value="TRANSCRIPTIONAL ACTIVATOR PROTEIN MED"/>
    <property type="match status" value="1"/>
</dbReference>
<evidence type="ECO:0000256" key="5">
    <source>
        <dbReference type="ARBA" id="ARBA00023288"/>
    </source>
</evidence>
<protein>
    <submittedName>
        <fullName evidence="8">BMP family ABC transporter substrate-binding protein</fullName>
    </submittedName>
</protein>